<reference evidence="13" key="2">
    <citation type="submission" date="2025-04" db="UniProtKB">
        <authorList>
            <consortium name="RefSeq"/>
        </authorList>
    </citation>
    <scope>IDENTIFICATION</scope>
    <source>
        <strain evidence="13">DH4</strain>
        <tissue evidence="13">Whole body</tissue>
    </source>
</reference>
<dbReference type="GO" id="GO:0006032">
    <property type="term" value="P:chitin catabolic process"/>
    <property type="evidence" value="ECO:0007669"/>
    <property type="project" value="UniProtKB-ARBA"/>
</dbReference>
<dbReference type="PANTHER" id="PTHR11177">
    <property type="entry name" value="CHITINASE"/>
    <property type="match status" value="1"/>
</dbReference>
<dbReference type="GO" id="GO:0008061">
    <property type="term" value="F:chitin binding"/>
    <property type="evidence" value="ECO:0007669"/>
    <property type="project" value="UniProtKB-KW"/>
</dbReference>
<sequence length="508" mass="56129">MSKIAFLIAFLAYAVTIIAADTKIVCYYGSWAAYRPGLGKFEPTDIDPTLCTHIIYTFVGIATDGNVRILDSWMDLPNGKDGYGKFTRLRQLSPNTKALIAIGGWNEGSYKYSEVVANPEIRIRFVKNVVAFLQKYNFDGFDVDWEYPNQRGGKQADKENFVSLLKELRQEFNKYNYILSIAVAGAKSSALKSYYISEISKYVHFINLMTYDLNGSWNNFAAINAPLYASSSESGAQAELNVNSCVQYWLSEGAPTDKLIVGIPAYGRSFTLANSTNNKPGDKTIGAGQAGPYTRENGMLGYNEICEFINQGWTVVREPEQRVPYAFKNNQWVGYDDIVSIEEKVNYVKYNGLGGIMMWSVETDDFHGTCGEKYPLLNTINRVLKGHNPSTTTTTNTVTSTTSGISSSTTPIVSNTTISASTSTTVASIGTTVPSSSVPSSSVPSSSSPNSICTQEGYVRDSQNCSIFYYCQKVNGKYIINKFHCPENLVFDTKLNTCNYKQNVPDCP</sequence>
<gene>
    <name evidence="11" type="primary">413705</name>
    <name evidence="13" type="synonym">LOC413705</name>
</gene>
<dbReference type="SUPFAM" id="SSF54556">
    <property type="entry name" value="Chitinase insertion domain"/>
    <property type="match status" value="1"/>
</dbReference>
<dbReference type="SMR" id="A0A7M7GTM9"/>
<dbReference type="Gene3D" id="2.170.140.10">
    <property type="entry name" value="Chitin binding domain"/>
    <property type="match status" value="1"/>
</dbReference>
<dbReference type="InterPro" id="IPR036508">
    <property type="entry name" value="Chitin-bd_dom_sf"/>
</dbReference>
<evidence type="ECO:0000256" key="3">
    <source>
        <dbReference type="ARBA" id="ARBA00022801"/>
    </source>
</evidence>
<keyword evidence="8" id="KW-0732">Signal</keyword>
<keyword evidence="3 6" id="KW-0378">Hydrolase</keyword>
<dbReference type="InterPro" id="IPR002557">
    <property type="entry name" value="Chitin-bd_dom"/>
</dbReference>
<dbReference type="AlphaFoldDB" id="A0A7M7GTM9"/>
<evidence type="ECO:0000256" key="5">
    <source>
        <dbReference type="ARBA" id="ARBA00023295"/>
    </source>
</evidence>
<proteinExistence type="inferred from homology"/>
<dbReference type="FunFam" id="3.20.20.80:FF:000097">
    <property type="entry name" value="Probable chitinase 2"/>
    <property type="match status" value="1"/>
</dbReference>
<dbReference type="GeneID" id="413705"/>
<evidence type="ECO:0000256" key="2">
    <source>
        <dbReference type="ARBA" id="ARBA00022669"/>
    </source>
</evidence>
<evidence type="ECO:0000259" key="10">
    <source>
        <dbReference type="PROSITE" id="PS51910"/>
    </source>
</evidence>
<evidence type="ECO:0000313" key="11">
    <source>
        <dbReference type="EnsemblMetazoa" id="XP_006562163"/>
    </source>
</evidence>
<evidence type="ECO:0000256" key="1">
    <source>
        <dbReference type="ARBA" id="ARBA00009121"/>
    </source>
</evidence>
<dbReference type="InterPro" id="IPR001579">
    <property type="entry name" value="Glyco_hydro_18_chit_AS"/>
</dbReference>
<dbReference type="RefSeq" id="XP_006562163.1">
    <property type="nucleotide sequence ID" value="XM_006562100.3"/>
</dbReference>
<reference evidence="11" key="1">
    <citation type="submission" date="2021-01" db="UniProtKB">
        <authorList>
            <consortium name="EnsemblMetazoa"/>
        </authorList>
    </citation>
    <scope>IDENTIFICATION</scope>
    <source>
        <strain evidence="11">DH4</strain>
    </source>
</reference>
<dbReference type="OMA" id="WGRGHIK"/>
<evidence type="ECO:0000313" key="12">
    <source>
        <dbReference type="Proteomes" id="UP000005203"/>
    </source>
</evidence>
<dbReference type="InterPro" id="IPR001223">
    <property type="entry name" value="Glyco_hydro18_cat"/>
</dbReference>
<dbReference type="PROSITE" id="PS01095">
    <property type="entry name" value="GH18_1"/>
    <property type="match status" value="1"/>
</dbReference>
<feature type="region of interest" description="Disordered" evidence="7">
    <location>
        <begin position="431"/>
        <end position="453"/>
    </location>
</feature>
<feature type="chain" id="PRO_5044659606" evidence="8">
    <location>
        <begin position="20"/>
        <end position="508"/>
    </location>
</feature>
<evidence type="ECO:0000256" key="6">
    <source>
        <dbReference type="RuleBase" id="RU000489"/>
    </source>
</evidence>
<keyword evidence="4" id="KW-1015">Disulfide bond</keyword>
<feature type="domain" description="GH18" evidence="10">
    <location>
        <begin position="22"/>
        <end position="387"/>
    </location>
</feature>
<evidence type="ECO:0000259" key="9">
    <source>
        <dbReference type="PROSITE" id="PS50940"/>
    </source>
</evidence>
<dbReference type="InterPro" id="IPR017853">
    <property type="entry name" value="GH"/>
</dbReference>
<keyword evidence="12" id="KW-1185">Reference proteome</keyword>
<dbReference type="EnsemblMetazoa" id="XM_006562100">
    <property type="protein sequence ID" value="XP_006562163"/>
    <property type="gene ID" value="LOC413705"/>
</dbReference>
<dbReference type="InterPro" id="IPR029070">
    <property type="entry name" value="Chitinase_insertion_sf"/>
</dbReference>
<organism evidence="11">
    <name type="scientific">Apis mellifera</name>
    <name type="common">Honeybee</name>
    <dbReference type="NCBI Taxonomy" id="7460"/>
    <lineage>
        <taxon>Eukaryota</taxon>
        <taxon>Metazoa</taxon>
        <taxon>Ecdysozoa</taxon>
        <taxon>Arthropoda</taxon>
        <taxon>Hexapoda</taxon>
        <taxon>Insecta</taxon>
        <taxon>Pterygota</taxon>
        <taxon>Neoptera</taxon>
        <taxon>Endopterygota</taxon>
        <taxon>Hymenoptera</taxon>
        <taxon>Apocrita</taxon>
        <taxon>Aculeata</taxon>
        <taxon>Apoidea</taxon>
        <taxon>Anthophila</taxon>
        <taxon>Apidae</taxon>
        <taxon>Apis</taxon>
    </lineage>
</organism>
<dbReference type="SMART" id="SM00494">
    <property type="entry name" value="ChtBD2"/>
    <property type="match status" value="1"/>
</dbReference>
<evidence type="ECO:0000256" key="8">
    <source>
        <dbReference type="SAM" id="SignalP"/>
    </source>
</evidence>
<keyword evidence="5 6" id="KW-0326">Glycosidase</keyword>
<dbReference type="SMART" id="SM00636">
    <property type="entry name" value="Glyco_18"/>
    <property type="match status" value="1"/>
</dbReference>
<feature type="signal peptide" evidence="8">
    <location>
        <begin position="1"/>
        <end position="19"/>
    </location>
</feature>
<dbReference type="PROSITE" id="PS50940">
    <property type="entry name" value="CHIT_BIND_II"/>
    <property type="match status" value="1"/>
</dbReference>
<dbReference type="GO" id="GO:0005975">
    <property type="term" value="P:carbohydrate metabolic process"/>
    <property type="evidence" value="ECO:0007669"/>
    <property type="project" value="InterPro"/>
</dbReference>
<dbReference type="PANTHER" id="PTHR11177:SF360">
    <property type="entry name" value="CHITINASE 4-RELATED"/>
    <property type="match status" value="1"/>
</dbReference>
<dbReference type="InterPro" id="IPR011583">
    <property type="entry name" value="Chitinase_II/V-like_cat"/>
</dbReference>
<accession>A0A8B6YWL2</accession>
<evidence type="ECO:0000256" key="7">
    <source>
        <dbReference type="SAM" id="MobiDB-lite"/>
    </source>
</evidence>
<evidence type="ECO:0000313" key="13">
    <source>
        <dbReference type="RefSeq" id="XP_006562163.1"/>
    </source>
</evidence>
<dbReference type="OrthoDB" id="73875at2759"/>
<accession>A0A7M7GTM9</accession>
<dbReference type="CDD" id="cd02872">
    <property type="entry name" value="GH18_chitolectin_chitotriosidase"/>
    <property type="match status" value="1"/>
</dbReference>
<dbReference type="PROSITE" id="PS51910">
    <property type="entry name" value="GH18_2"/>
    <property type="match status" value="1"/>
</dbReference>
<dbReference type="GO" id="GO:0005576">
    <property type="term" value="C:extracellular region"/>
    <property type="evidence" value="ECO:0007669"/>
    <property type="project" value="InterPro"/>
</dbReference>
<dbReference type="Pfam" id="PF00704">
    <property type="entry name" value="Glyco_hydro_18"/>
    <property type="match status" value="1"/>
</dbReference>
<keyword evidence="2" id="KW-0147">Chitin-binding</keyword>
<dbReference type="FunFam" id="3.10.50.10:FF:000001">
    <property type="entry name" value="Chitinase 3-like 1"/>
    <property type="match status" value="1"/>
</dbReference>
<evidence type="ECO:0000256" key="4">
    <source>
        <dbReference type="ARBA" id="ARBA00023157"/>
    </source>
</evidence>
<dbReference type="SUPFAM" id="SSF57625">
    <property type="entry name" value="Invertebrate chitin-binding proteins"/>
    <property type="match status" value="1"/>
</dbReference>
<dbReference type="Pfam" id="PF01607">
    <property type="entry name" value="CBM_14"/>
    <property type="match status" value="1"/>
</dbReference>
<dbReference type="Gene3D" id="3.10.50.10">
    <property type="match status" value="1"/>
</dbReference>
<dbReference type="GO" id="GO:0004568">
    <property type="term" value="F:chitinase activity"/>
    <property type="evidence" value="ECO:0007669"/>
    <property type="project" value="UniProtKB-ARBA"/>
</dbReference>
<name>A0A7M7GTM9_APIME</name>
<dbReference type="Proteomes" id="UP000005203">
    <property type="component" value="Linkage group LG5"/>
</dbReference>
<feature type="domain" description="Chitin-binding type-2" evidence="9">
    <location>
        <begin position="450"/>
        <end position="508"/>
    </location>
</feature>
<dbReference type="InterPro" id="IPR050314">
    <property type="entry name" value="Glycosyl_Hydrlase_18"/>
</dbReference>
<protein>
    <submittedName>
        <fullName evidence="13">Acidic mammalian chitinase isoform X1</fullName>
    </submittedName>
</protein>
<dbReference type="Gene3D" id="3.20.20.80">
    <property type="entry name" value="Glycosidases"/>
    <property type="match status" value="1"/>
</dbReference>
<feature type="compositionally biased region" description="Low complexity" evidence="7">
    <location>
        <begin position="431"/>
        <end position="449"/>
    </location>
</feature>
<comment type="similarity">
    <text evidence="1">Belongs to the glycosyl hydrolase 18 family. Chitinase class II subfamily.</text>
</comment>
<dbReference type="SUPFAM" id="SSF51445">
    <property type="entry name" value="(Trans)glycosidases"/>
    <property type="match status" value="1"/>
</dbReference>
<dbReference type="KEGG" id="ame:413705"/>